<dbReference type="AlphaFoldDB" id="A0AAV7TUE9"/>
<comment type="caution">
    <text evidence="2">The sequence shown here is derived from an EMBL/GenBank/DDBJ whole genome shotgun (WGS) entry which is preliminary data.</text>
</comment>
<name>A0AAV7TUE9_PLEWA</name>
<organism evidence="2 3">
    <name type="scientific">Pleurodeles waltl</name>
    <name type="common">Iberian ribbed newt</name>
    <dbReference type="NCBI Taxonomy" id="8319"/>
    <lineage>
        <taxon>Eukaryota</taxon>
        <taxon>Metazoa</taxon>
        <taxon>Chordata</taxon>
        <taxon>Craniata</taxon>
        <taxon>Vertebrata</taxon>
        <taxon>Euteleostomi</taxon>
        <taxon>Amphibia</taxon>
        <taxon>Batrachia</taxon>
        <taxon>Caudata</taxon>
        <taxon>Salamandroidea</taxon>
        <taxon>Salamandridae</taxon>
        <taxon>Pleurodelinae</taxon>
        <taxon>Pleurodeles</taxon>
    </lineage>
</organism>
<sequence>MVQGGRENRPNRMTSSPIQARIGQRARRSRAHSVYDLRSRLIAASMCYCLEVVCGVRRDRRSQDQWGCGFTLRGPHRVRVRVARFTVVLYSNVREPIDVL</sequence>
<accession>A0AAV7TUE9</accession>
<protein>
    <submittedName>
        <fullName evidence="2">Uncharacterized protein</fullName>
    </submittedName>
</protein>
<dbReference type="Proteomes" id="UP001066276">
    <property type="component" value="Chromosome 3_2"/>
</dbReference>
<evidence type="ECO:0000313" key="2">
    <source>
        <dbReference type="EMBL" id="KAJ1180262.1"/>
    </source>
</evidence>
<feature type="region of interest" description="Disordered" evidence="1">
    <location>
        <begin position="1"/>
        <end position="23"/>
    </location>
</feature>
<gene>
    <name evidence="2" type="ORF">NDU88_005484</name>
</gene>
<dbReference type="EMBL" id="JANPWB010000006">
    <property type="protein sequence ID" value="KAJ1180262.1"/>
    <property type="molecule type" value="Genomic_DNA"/>
</dbReference>
<reference evidence="2" key="1">
    <citation type="journal article" date="2022" name="bioRxiv">
        <title>Sequencing and chromosome-scale assembly of the giantPleurodeles waltlgenome.</title>
        <authorList>
            <person name="Brown T."/>
            <person name="Elewa A."/>
            <person name="Iarovenko S."/>
            <person name="Subramanian E."/>
            <person name="Araus A.J."/>
            <person name="Petzold A."/>
            <person name="Susuki M."/>
            <person name="Suzuki K.-i.T."/>
            <person name="Hayashi T."/>
            <person name="Toyoda A."/>
            <person name="Oliveira C."/>
            <person name="Osipova E."/>
            <person name="Leigh N.D."/>
            <person name="Simon A."/>
            <person name="Yun M.H."/>
        </authorList>
    </citation>
    <scope>NUCLEOTIDE SEQUENCE</scope>
    <source>
        <strain evidence="2">20211129_DDA</strain>
        <tissue evidence="2">Liver</tissue>
    </source>
</reference>
<feature type="compositionally biased region" description="Basic and acidic residues" evidence="1">
    <location>
        <begin position="1"/>
        <end position="10"/>
    </location>
</feature>
<proteinExistence type="predicted"/>
<keyword evidence="3" id="KW-1185">Reference proteome</keyword>
<evidence type="ECO:0000313" key="3">
    <source>
        <dbReference type="Proteomes" id="UP001066276"/>
    </source>
</evidence>
<evidence type="ECO:0000256" key="1">
    <source>
        <dbReference type="SAM" id="MobiDB-lite"/>
    </source>
</evidence>